<dbReference type="Proteomes" id="UP000077066">
    <property type="component" value="Unassembled WGS sequence"/>
</dbReference>
<comment type="caution">
    <text evidence="1">The sequence shown here is derived from an EMBL/GenBank/DDBJ whole genome shotgun (WGS) entry which is preliminary data.</text>
</comment>
<dbReference type="InterPro" id="IPR023131">
    <property type="entry name" value="Mth639-like_dom_sf"/>
</dbReference>
<proteinExistence type="predicted"/>
<dbReference type="Pfam" id="PF04027">
    <property type="entry name" value="DUF371"/>
    <property type="match status" value="1"/>
</dbReference>
<gene>
    <name evidence="1" type="ORF">MBFIL_00820</name>
</gene>
<dbReference type="PANTHER" id="PTHR40696:SF1">
    <property type="entry name" value="DUF371 DOMAIN-CONTAINING PROTEIN"/>
    <property type="match status" value="1"/>
</dbReference>
<evidence type="ECO:0000313" key="2">
    <source>
        <dbReference type="Proteomes" id="UP000077066"/>
    </source>
</evidence>
<dbReference type="AlphaFoldDB" id="A0A166FEL5"/>
<reference evidence="1 2" key="1">
    <citation type="submission" date="2016-04" db="EMBL/GenBank/DDBJ databases">
        <title>Genome sequence of Methanobrevibacter filiformis DSM 11501.</title>
        <authorList>
            <person name="Poehlein A."/>
            <person name="Seedorf H."/>
            <person name="Daniel R."/>
        </authorList>
    </citation>
    <scope>NUCLEOTIDE SEQUENCE [LARGE SCALE GENOMIC DNA]</scope>
    <source>
        <strain evidence="1 2">DSM 11501</strain>
    </source>
</reference>
<sequence>MKFKIKAYGHENVSSKHKSTFEITQDSSISAAGDCIIGVGADKNMNNFSNELKNKIANENSKITVKLTTTNAHDEIIGQGHPDLTLNHLTDIVCRKSSYICSRTLMIKADKAAIDLDKQLIEDLKNMGALHMEITVE</sequence>
<dbReference type="Gene3D" id="2.60.120.630">
    <property type="entry name" value="mth639 domain like"/>
    <property type="match status" value="1"/>
</dbReference>
<accession>A0A166FEL5</accession>
<protein>
    <recommendedName>
        <fullName evidence="3">DUF371 domain-containing protein</fullName>
    </recommendedName>
</protein>
<keyword evidence="2" id="KW-1185">Reference proteome</keyword>
<dbReference type="InterPro" id="IPR007171">
    <property type="entry name" value="DUF371"/>
</dbReference>
<name>A0A166FEL5_9EURY</name>
<dbReference type="RefSeq" id="WP_066970341.1">
    <property type="nucleotide sequence ID" value="NZ_LWMT01000008.1"/>
</dbReference>
<dbReference type="PATRIC" id="fig|55758.3.peg.90"/>
<evidence type="ECO:0000313" key="1">
    <source>
        <dbReference type="EMBL" id="KZX17596.1"/>
    </source>
</evidence>
<evidence type="ECO:0008006" key="3">
    <source>
        <dbReference type="Google" id="ProtNLM"/>
    </source>
</evidence>
<dbReference type="PANTHER" id="PTHR40696">
    <property type="entry name" value="DUF371 FAMILY PROTEIN"/>
    <property type="match status" value="1"/>
</dbReference>
<dbReference type="EMBL" id="LWMT01000008">
    <property type="protein sequence ID" value="KZX17596.1"/>
    <property type="molecule type" value="Genomic_DNA"/>
</dbReference>
<dbReference type="STRING" id="55758.MBFIL_00820"/>
<dbReference type="OrthoDB" id="9265at2157"/>
<organism evidence="1 2">
    <name type="scientific">Methanobrevibacter filiformis</name>
    <dbReference type="NCBI Taxonomy" id="55758"/>
    <lineage>
        <taxon>Archaea</taxon>
        <taxon>Methanobacteriati</taxon>
        <taxon>Methanobacteriota</taxon>
        <taxon>Methanomada group</taxon>
        <taxon>Methanobacteria</taxon>
        <taxon>Methanobacteriales</taxon>
        <taxon>Methanobacteriaceae</taxon>
        <taxon>Methanobrevibacter</taxon>
    </lineage>
</organism>